<dbReference type="Gene3D" id="3.40.50.410">
    <property type="entry name" value="von Willebrand factor, type A domain"/>
    <property type="match status" value="1"/>
</dbReference>
<accession>A0A081C8T3</accession>
<dbReference type="Proteomes" id="UP000030661">
    <property type="component" value="Unassembled WGS sequence"/>
</dbReference>
<dbReference type="PANTHER" id="PTHR45737:SF6">
    <property type="entry name" value="VON WILLEBRAND FACTOR A DOMAIN-CONTAINING PROTEIN 5A"/>
    <property type="match status" value="1"/>
</dbReference>
<keyword evidence="1" id="KW-1133">Transmembrane helix</keyword>
<dbReference type="STRING" id="1499967.U27_00886"/>
<evidence type="ECO:0000313" key="4">
    <source>
        <dbReference type="EMBL" id="GAK60988.1"/>
    </source>
</evidence>
<feature type="domain" description="VWFA" evidence="2">
    <location>
        <begin position="373"/>
        <end position="550"/>
    </location>
</feature>
<evidence type="ECO:0000259" key="2">
    <source>
        <dbReference type="PROSITE" id="PS50234"/>
    </source>
</evidence>
<dbReference type="InterPro" id="IPR036465">
    <property type="entry name" value="vWFA_dom_sf"/>
</dbReference>
<sequence>MGKITISIYIFGSGYLVHDDRSSSGVETSTQAFPSTSLRERASCTGYHYHIFKRGIMSLWITRHNENEMYRETPVSRQSHWCAKLEFRATFSQETFMEKIWIMLFVIFVVIIFASSPARADGFIIPIPPPDVVRVPPLAIKYHRASVEITDQIARTTVDQVFINEFHRDLEGTYIFPLPKDANITEFAMYMNGERISGELLEKEKARKIYEDIVRQMRDPALLEYLDRNLFKIRVYPIPAHGEKRIQLEYSEVLKNDAGMVRYHYPLDTERFSSRPLQDVRVAVTLRAQAGLKSIYSPSHDVAIDRKDAHYAIISYEDARVVPDKDFILYYTMSEDAVGMNVLTYKQTQQDGYVMVMLSPGYDNAQRDIMPKDIVFVLDTSGSMRQDNKLQQAQEALIYGLKGLRPDDRFGLVTFSTTVHSFDDVLHAGSSEQIEQALQFVKDLRARGGTDIYEALKTALSFFGDDASRPQLVVFLTDGRPTVGLTEYTDILKQVQKHDSKSYRLFTFGVGYDVNTHLLDSLAEQSKAASAYIEPFEDLEVIVSAFFDKIDAPVLSQLAFSISGAGIYDIFPKELPDLFKGSQLLLFGRYRTSGEFPLVLSGTVEGQEQRHTYQIELPRSDLRHDFLPRIWASRKIGYLLDQIRLHGEEPELKEEVIALAKKFGIVTPYTSYLVTEDEELEARRTPERRRPLFYDLSAAPASTGRAASQSAADGLYRMDKGAAPALAPEFTETKEGEVAVRVSKDVNKLKQQTVVAETASQEIRYVETKTFYQIEGVWIDSEYVDGQPVTNILYGSDAYFKVLDTLPALGKYFALGEKLIVCIDDLCLKIGETGISEANDRELSRLLQQIK</sequence>
<keyword evidence="1" id="KW-0812">Transmembrane</keyword>
<keyword evidence="5" id="KW-1185">Reference proteome</keyword>
<evidence type="ECO:0000259" key="3">
    <source>
        <dbReference type="PROSITE" id="PS51468"/>
    </source>
</evidence>
<evidence type="ECO:0000256" key="1">
    <source>
        <dbReference type="SAM" id="Phobius"/>
    </source>
</evidence>
<dbReference type="InterPro" id="IPR002035">
    <property type="entry name" value="VWF_A"/>
</dbReference>
<keyword evidence="1" id="KW-0472">Membrane</keyword>
<dbReference type="PROSITE" id="PS50234">
    <property type="entry name" value="VWFA"/>
    <property type="match status" value="1"/>
</dbReference>
<dbReference type="eggNOG" id="COG2304">
    <property type="taxonomic scope" value="Bacteria"/>
</dbReference>
<gene>
    <name evidence="4" type="ORF">U27_00886</name>
</gene>
<name>A0A081C8T3_VECG1</name>
<reference evidence="4" key="1">
    <citation type="journal article" date="2015" name="PeerJ">
        <title>First genomic representation of candidate bacterial phylum KSB3 points to enhanced environmental sensing as a trigger of wastewater bulking.</title>
        <authorList>
            <person name="Sekiguchi Y."/>
            <person name="Ohashi A."/>
            <person name="Parks D.H."/>
            <person name="Yamauchi T."/>
            <person name="Tyson G.W."/>
            <person name="Hugenholtz P."/>
        </authorList>
    </citation>
    <scope>NUCLEOTIDE SEQUENCE [LARGE SCALE GENOMIC DNA]</scope>
</reference>
<dbReference type="Pfam" id="PF08487">
    <property type="entry name" value="VIT"/>
    <property type="match status" value="1"/>
</dbReference>
<evidence type="ECO:0000313" key="5">
    <source>
        <dbReference type="Proteomes" id="UP000030661"/>
    </source>
</evidence>
<dbReference type="EMBL" id="DF820476">
    <property type="protein sequence ID" value="GAK60988.1"/>
    <property type="molecule type" value="Genomic_DNA"/>
</dbReference>
<feature type="transmembrane region" description="Helical" evidence="1">
    <location>
        <begin position="100"/>
        <end position="118"/>
    </location>
</feature>
<proteinExistence type="predicted"/>
<dbReference type="SMART" id="SM00327">
    <property type="entry name" value="VWA"/>
    <property type="match status" value="1"/>
</dbReference>
<organism evidence="4">
    <name type="scientific">Vecturithrix granuli</name>
    <dbReference type="NCBI Taxonomy" id="1499967"/>
    <lineage>
        <taxon>Bacteria</taxon>
        <taxon>Candidatus Moduliflexota</taxon>
        <taxon>Candidatus Vecturitrichia</taxon>
        <taxon>Candidatus Vecturitrichales</taxon>
        <taxon>Candidatus Vecturitrichaceae</taxon>
        <taxon>Candidatus Vecturithrix</taxon>
    </lineage>
</organism>
<dbReference type="HOGENOM" id="CLU_011139_2_0_0"/>
<dbReference type="PROSITE" id="PS51468">
    <property type="entry name" value="VIT"/>
    <property type="match status" value="1"/>
</dbReference>
<dbReference type="AlphaFoldDB" id="A0A081C8T3"/>
<dbReference type="PANTHER" id="PTHR45737">
    <property type="entry name" value="VON WILLEBRAND FACTOR A DOMAIN-CONTAINING PROTEIN 5A"/>
    <property type="match status" value="1"/>
</dbReference>
<dbReference type="InterPro" id="IPR013694">
    <property type="entry name" value="VIT"/>
</dbReference>
<dbReference type="SMART" id="SM00609">
    <property type="entry name" value="VIT"/>
    <property type="match status" value="1"/>
</dbReference>
<protein>
    <submittedName>
        <fullName evidence="4">Vault protein inter-alpha-trypsin domain protein</fullName>
    </submittedName>
</protein>
<dbReference type="SUPFAM" id="SSF53300">
    <property type="entry name" value="vWA-like"/>
    <property type="match status" value="1"/>
</dbReference>
<feature type="domain" description="VIT" evidence="3">
    <location>
        <begin position="124"/>
        <end position="252"/>
    </location>
</feature>
<dbReference type="Pfam" id="PF00092">
    <property type="entry name" value="VWA"/>
    <property type="match status" value="1"/>
</dbReference>